<dbReference type="Proteomes" id="UP000275078">
    <property type="component" value="Unassembled WGS sequence"/>
</dbReference>
<gene>
    <name evidence="1" type="ORF">BJ508DRAFT_155415</name>
</gene>
<sequence>MSEMATTGRKAHFLPAIIVKSQQTMTVTFPDIASPALVEAIFSHRAESLAASVVQEGCGFTRPNHNSGMIPNIGLSSGFSHTCVDKRYLQVSAHQCCWTQRQCLRQRRQDCRTRSIRTHPSFVSLSDVVSTGYMTTELPTFYNTIIPFNFMVLLHSHHDLRRSFCQHYERYITTLPTEGREPGVD</sequence>
<evidence type="ECO:0000313" key="2">
    <source>
        <dbReference type="Proteomes" id="UP000275078"/>
    </source>
</evidence>
<dbReference type="EMBL" id="ML119710">
    <property type="protein sequence ID" value="RPA78556.1"/>
    <property type="molecule type" value="Genomic_DNA"/>
</dbReference>
<dbReference type="AlphaFoldDB" id="A0A3N4HZL2"/>
<evidence type="ECO:0000313" key="1">
    <source>
        <dbReference type="EMBL" id="RPA78556.1"/>
    </source>
</evidence>
<name>A0A3N4HZL2_ASCIM</name>
<organism evidence="1 2">
    <name type="scientific">Ascobolus immersus RN42</name>
    <dbReference type="NCBI Taxonomy" id="1160509"/>
    <lineage>
        <taxon>Eukaryota</taxon>
        <taxon>Fungi</taxon>
        <taxon>Dikarya</taxon>
        <taxon>Ascomycota</taxon>
        <taxon>Pezizomycotina</taxon>
        <taxon>Pezizomycetes</taxon>
        <taxon>Pezizales</taxon>
        <taxon>Ascobolaceae</taxon>
        <taxon>Ascobolus</taxon>
    </lineage>
</organism>
<protein>
    <submittedName>
        <fullName evidence="1">Uncharacterized protein</fullName>
    </submittedName>
</protein>
<accession>A0A3N4HZL2</accession>
<keyword evidence="2" id="KW-1185">Reference proteome</keyword>
<proteinExistence type="predicted"/>
<reference evidence="1 2" key="1">
    <citation type="journal article" date="2018" name="Nat. Ecol. Evol.">
        <title>Pezizomycetes genomes reveal the molecular basis of ectomycorrhizal truffle lifestyle.</title>
        <authorList>
            <person name="Murat C."/>
            <person name="Payen T."/>
            <person name="Noel B."/>
            <person name="Kuo A."/>
            <person name="Morin E."/>
            <person name="Chen J."/>
            <person name="Kohler A."/>
            <person name="Krizsan K."/>
            <person name="Balestrini R."/>
            <person name="Da Silva C."/>
            <person name="Montanini B."/>
            <person name="Hainaut M."/>
            <person name="Levati E."/>
            <person name="Barry K.W."/>
            <person name="Belfiori B."/>
            <person name="Cichocki N."/>
            <person name="Clum A."/>
            <person name="Dockter R.B."/>
            <person name="Fauchery L."/>
            <person name="Guy J."/>
            <person name="Iotti M."/>
            <person name="Le Tacon F."/>
            <person name="Lindquist E.A."/>
            <person name="Lipzen A."/>
            <person name="Malagnac F."/>
            <person name="Mello A."/>
            <person name="Molinier V."/>
            <person name="Miyauchi S."/>
            <person name="Poulain J."/>
            <person name="Riccioni C."/>
            <person name="Rubini A."/>
            <person name="Sitrit Y."/>
            <person name="Splivallo R."/>
            <person name="Traeger S."/>
            <person name="Wang M."/>
            <person name="Zifcakova L."/>
            <person name="Wipf D."/>
            <person name="Zambonelli A."/>
            <person name="Paolocci F."/>
            <person name="Nowrousian M."/>
            <person name="Ottonello S."/>
            <person name="Baldrian P."/>
            <person name="Spatafora J.W."/>
            <person name="Henrissat B."/>
            <person name="Nagy L.G."/>
            <person name="Aury J.M."/>
            <person name="Wincker P."/>
            <person name="Grigoriev I.V."/>
            <person name="Bonfante P."/>
            <person name="Martin F.M."/>
        </authorList>
    </citation>
    <scope>NUCLEOTIDE SEQUENCE [LARGE SCALE GENOMIC DNA]</scope>
    <source>
        <strain evidence="1 2">RN42</strain>
    </source>
</reference>